<name>A0ACB6RAA1_9PLEO</name>
<comment type="caution">
    <text evidence="1">The sequence shown here is derived from an EMBL/GenBank/DDBJ whole genome shotgun (WGS) entry which is preliminary data.</text>
</comment>
<accession>A0ACB6RAA1</accession>
<reference evidence="1" key="1">
    <citation type="journal article" date="2020" name="Stud. Mycol.">
        <title>101 Dothideomycetes genomes: a test case for predicting lifestyles and emergence of pathogens.</title>
        <authorList>
            <person name="Haridas S."/>
            <person name="Albert R."/>
            <person name="Binder M."/>
            <person name="Bloem J."/>
            <person name="Labutti K."/>
            <person name="Salamov A."/>
            <person name="Andreopoulos B."/>
            <person name="Baker S."/>
            <person name="Barry K."/>
            <person name="Bills G."/>
            <person name="Bluhm B."/>
            <person name="Cannon C."/>
            <person name="Castanera R."/>
            <person name="Culley D."/>
            <person name="Daum C."/>
            <person name="Ezra D."/>
            <person name="Gonzalez J."/>
            <person name="Henrissat B."/>
            <person name="Kuo A."/>
            <person name="Liang C."/>
            <person name="Lipzen A."/>
            <person name="Lutzoni F."/>
            <person name="Magnuson J."/>
            <person name="Mondo S."/>
            <person name="Nolan M."/>
            <person name="Ohm R."/>
            <person name="Pangilinan J."/>
            <person name="Park H.-J."/>
            <person name="Ramirez L."/>
            <person name="Alfaro M."/>
            <person name="Sun H."/>
            <person name="Tritt A."/>
            <person name="Yoshinaga Y."/>
            <person name="Zwiers L.-H."/>
            <person name="Turgeon B."/>
            <person name="Goodwin S."/>
            <person name="Spatafora J."/>
            <person name="Crous P."/>
            <person name="Grigoriev I."/>
        </authorList>
    </citation>
    <scope>NUCLEOTIDE SEQUENCE</scope>
    <source>
        <strain evidence="1">ATCC 200398</strain>
    </source>
</reference>
<dbReference type="Proteomes" id="UP000799755">
    <property type="component" value="Unassembled WGS sequence"/>
</dbReference>
<dbReference type="EMBL" id="MU003496">
    <property type="protein sequence ID" value="KAF2475265.1"/>
    <property type="molecule type" value="Genomic_DNA"/>
</dbReference>
<organism evidence="1 2">
    <name type="scientific">Lindgomyces ingoldianus</name>
    <dbReference type="NCBI Taxonomy" id="673940"/>
    <lineage>
        <taxon>Eukaryota</taxon>
        <taxon>Fungi</taxon>
        <taxon>Dikarya</taxon>
        <taxon>Ascomycota</taxon>
        <taxon>Pezizomycotina</taxon>
        <taxon>Dothideomycetes</taxon>
        <taxon>Pleosporomycetidae</taxon>
        <taxon>Pleosporales</taxon>
        <taxon>Lindgomycetaceae</taxon>
        <taxon>Lindgomyces</taxon>
    </lineage>
</organism>
<sequence length="2125" mass="231882">MAGKFDILVFGDQAVSYDSSLLKLLSKKGNAILSALFEEAHYTLREEIAQLPPAEQAKFPPFSTLVELLTQHGASKSTNCALDSAFVCLHQLALFVNHFSEASITYPNPTTTYTVGICIGLLAATAVSCSHDVLDLVSIASQTIATAFRLGLLVQEKSESIESNNASTGSCSFIVGGINEDTATELVKEYCCCEGVPSTSTPYISAVGNGSITMSGPPTSLRRFFAKSPTVKTTSVPVNGLFHAPHLYCTADVERISRPRSRSFKNRPQLIPVFSNESGAQTYAKSFEKLLISSLSEILEKQLRWDAIMEGLLATTCAHESSTWVIYPFASGSVQGLATAIGRAPSTTAEIQKTFAQSQQSEETNAESRSAKGKIAIIGFSGRFPDADNNEAFWQLLMNGLDVHREIPKDRFDPWLYYDPTGKKKNTSAVTKGCFIRQPGLFDARFFGLSPREAEQADPAQRLALMTAYEAIEMAGLVPDATPSTQRNRVGVFYGTTSDDWREVNSGQNVDTYFIPGGNRAFVPGRINYHFKFSGPSYSVDTACSSSLAAIHIACNSLWRRDCDTVIAGGTNVMTNPDNFAGLDKGHFLSRTGNCNTFDDAADGYCRAECVGSVVLKRLEDAQADGDPVFGTILGTATNHSAESVSITRPHSGAQEAIFKRILNSAGVDQSEISYVEMHGTGTQQGDAVEMKSVLSVFSPDLTSRAQSLHLGSAKSNIGHSESSSGVASLIKVLLMMENSTIPPHVGIKTKINRNFPTDLAQRNVHIAMKPTSWPKPLANQPRKAFVNNFSAAGGNSSVLIEDAPVQNPGRNDPRPLHLVAVSAKSSTSLKNSIRSLRSFLDENPEISLGSLSYTTSARRIHHNFRIMISGSQISDIIEALKVKEESEIFLSIPSTPADIGFCFTGQGSQYLGMGRHLLEIPQICATINRFEETIHAYGFSSILPILDGSCSVELPTLPPSTLQLAITCLQMALHKFWKSLGIRPKLVIGHSLGEYAAMNAAGIISDSETIFLVGVRARLLEKYCTVGTHAMLAIKASVRTLASYLESQTSLEIACINGPEDTVISGSNADIAALASSLANSSIKATQLSVQFAFHSAQVEPMLDAFEHATRSIIFKEPSIPIISPLFGNVITAASDLGEPSKYLSRHCRETVNFNAALTSASASKAISEKMLWLEVGPHPVCSAMLGSTLGSQFRAYPSLRRTEDSWKTLTSTLTSLYEKGIPINWPEYHHGFKDDLRVLKLPSYKWDLKNYWITYRHDWCLTKGDAPPQVAPSPPSDEKSSTQNFTTSVQRITDEIFSTTEASVTAVSDLNNPEFQKLLEGHRVNGQPLCTSSAYADMALTLFHHLLERSPLPDKKELGIEVRSMVAGKSLVFAGQSSQRIRMSASANWSTRTSSFSLCSISEDGKPTINHANCVGAFSPRKDWVSEWKRQEFLIKSRIEHLQQTLHDSDSAHLIKTRMFYKLFSALVDYSDGFKGYRELILRSADHEATGKVKFTPASSQSGTWFCNPYWIDSIGQITGFTMNANDFVDLKKTVYINHGWKNLRIAAPFSAEKTYQTYVKMQKQGANEYSGNIYVLDQGEIVAVYEGVTFAAIERKVLDLVIPNPLTKKQVMLQSSIAPNNKSQVSMSAPMPAPIPTLTPTNSHLGVDRVKAIIAEEVGVPISDIDDNEELTNLGVDSLLSLTMSEKIREEVGIAIDSRVFLEGTTVKGLCELIAPKPPTSEPSTTPILTDSSTSMSTSTSTTLSESGHTTPMTIYPPALGLVESRGSTHTLLDTVTRILSEEIGVQPSDLKDDAELSSLGLDSLMSLTVLSELKEKLGLELEPDFLLTYDTMGAIRQSLMQHATEFSNATTTDSHIPQLSVSPLMPPASSVLLQGNLKTASKTLWLFPDGSGLATSYLSLPEIGTNTVVLGLNSPFIKKAEEMKCTLRELSTVYLAEIRRRQPHGPYFLGGWSAGGICAYDCAQNLTAAGETVSRLILLDSPNPIDLEMLPPSLYELFDSMNLFGEAGRKPPAWLLPHFLAFINVLDTYKPVPFQHKAGPETWILWAKDGVAKRGGVEVKGDETREMRWLLNERTELGGNGWDQLVGEERLRIQVLEGSDHFSMLKEGREKVGSFIRSAME</sequence>
<proteinExistence type="predicted"/>
<evidence type="ECO:0000313" key="2">
    <source>
        <dbReference type="Proteomes" id="UP000799755"/>
    </source>
</evidence>
<protein>
    <submittedName>
        <fullName evidence="1">Polyketide synthetase PksP</fullName>
    </submittedName>
</protein>
<keyword evidence="2" id="KW-1185">Reference proteome</keyword>
<evidence type="ECO:0000313" key="1">
    <source>
        <dbReference type="EMBL" id="KAF2475265.1"/>
    </source>
</evidence>
<gene>
    <name evidence="1" type="ORF">BDR25DRAFT_279269</name>
</gene>